<keyword evidence="2" id="KW-1185">Reference proteome</keyword>
<proteinExistence type="predicted"/>
<dbReference type="EMBL" id="FMZM01000016">
    <property type="protein sequence ID" value="SDE19811.1"/>
    <property type="molecule type" value="Genomic_DNA"/>
</dbReference>
<name>A0A1G7AYH0_9ACTN</name>
<evidence type="ECO:0000313" key="2">
    <source>
        <dbReference type="Proteomes" id="UP000199034"/>
    </source>
</evidence>
<gene>
    <name evidence="1" type="ORF">SAMN05421872_116127</name>
</gene>
<dbReference type="OrthoDB" id="3203519at2"/>
<protein>
    <recommendedName>
        <fullName evidence="3">DUF4012 domain-containing protein</fullName>
    </recommendedName>
</protein>
<organism evidence="1 2">
    <name type="scientific">Nocardioides lianchengensis</name>
    <dbReference type="NCBI Taxonomy" id="1045774"/>
    <lineage>
        <taxon>Bacteria</taxon>
        <taxon>Bacillati</taxon>
        <taxon>Actinomycetota</taxon>
        <taxon>Actinomycetes</taxon>
        <taxon>Propionibacteriales</taxon>
        <taxon>Nocardioidaceae</taxon>
        <taxon>Nocardioides</taxon>
    </lineage>
</organism>
<dbReference type="InterPro" id="IPR025101">
    <property type="entry name" value="DUF4012"/>
</dbReference>
<evidence type="ECO:0008006" key="3">
    <source>
        <dbReference type="Google" id="ProtNLM"/>
    </source>
</evidence>
<dbReference type="AlphaFoldDB" id="A0A1G7AYH0"/>
<dbReference type="RefSeq" id="WP_139175827.1">
    <property type="nucleotide sequence ID" value="NZ_FMZM01000016.1"/>
</dbReference>
<accession>A0A1G7AYH0</accession>
<dbReference type="Pfam" id="PF13196">
    <property type="entry name" value="DUF4012"/>
    <property type="match status" value="1"/>
</dbReference>
<dbReference type="STRING" id="1045774.SAMN05421872_116127"/>
<reference evidence="1 2" key="1">
    <citation type="submission" date="2016-10" db="EMBL/GenBank/DDBJ databases">
        <authorList>
            <person name="de Groot N.N."/>
        </authorList>
    </citation>
    <scope>NUCLEOTIDE SEQUENCE [LARGE SCALE GENOMIC DNA]</scope>
    <source>
        <strain evidence="1 2">CGMCC 4.6858</strain>
    </source>
</reference>
<sequence length="581" mass="61996">MRPLRRWRVVVPVLLGLVLLAGAWLGWNAWQVSKDLTAAAEDVETLQDAVRAGDDEASDTALADLQAHSRSAADRTGGISWSVLTKVPAFGDDAHGIRVVSEVVDDLSNDGIAPLIETAGNLEALLPTDGQISIASLRDLQGPVAEGNAALAKASERLAGEDPSGYVQRFRDKYRDLSRQVRKAAVALDSADAALQVMPSMLGEGEKRDYLLIFQNNAEIRATGGLPGAVSVLEAEDGKVALTRQVAANTFGATDEPVLPMTEAEMGLYYGQIGRYFLNANLTPDFPRAADLMRARWEQVYDERIDGVLALDPVVLSYVLGVLGPVQVGDVTLTEENAVDELLSKVYLKYEDPADQDAFFREVARTTFTRVLAGGADPQALLRALGRGAREGRVYVHSFDEAEQAALAGRVVSGELQTEATSNPVVDVALNDGTASKMSYYLRHKVSVISTSCTSAGVQSYQAKARLMSEAPRDAADLPAYITGGGDAGIDPGAQLVLVEIHVPVGGTITDLRYNGEETGLEVVRDGERQVALTNVYLEPQQKATLTWRMTSGPDQPGNTVVGVTPGVTTGSKSSVVRSSC</sequence>
<evidence type="ECO:0000313" key="1">
    <source>
        <dbReference type="EMBL" id="SDE19811.1"/>
    </source>
</evidence>
<dbReference type="Proteomes" id="UP000199034">
    <property type="component" value="Unassembled WGS sequence"/>
</dbReference>